<comment type="caution">
    <text evidence="1">The sequence shown here is derived from an EMBL/GenBank/DDBJ whole genome shotgun (WGS) entry which is preliminary data.</text>
</comment>
<evidence type="ECO:0000313" key="2">
    <source>
        <dbReference type="Proteomes" id="UP001557485"/>
    </source>
</evidence>
<sequence>MTIETLAVNHAPIDPAVAYRFSDKGRALLISGSPIKSANIKKFANNIDFLVHEALAPNLVTMMNEVAHKTDNAVGAYNT</sequence>
<organism evidence="1 2">
    <name type="scientific">Zhongshania guokunii</name>
    <dbReference type="NCBI Taxonomy" id="641783"/>
    <lineage>
        <taxon>Bacteria</taxon>
        <taxon>Pseudomonadati</taxon>
        <taxon>Pseudomonadota</taxon>
        <taxon>Gammaproteobacteria</taxon>
        <taxon>Cellvibrionales</taxon>
        <taxon>Spongiibacteraceae</taxon>
        <taxon>Zhongshania</taxon>
    </lineage>
</organism>
<keyword evidence="2" id="KW-1185">Reference proteome</keyword>
<dbReference type="RefSeq" id="WP_368379772.1">
    <property type="nucleotide sequence ID" value="NZ_JBFRYA010000001.1"/>
</dbReference>
<dbReference type="InterPro" id="IPR036866">
    <property type="entry name" value="RibonucZ/Hydroxyglut_hydro"/>
</dbReference>
<name>A0ABV3U0V5_9GAMM</name>
<gene>
    <name evidence="1" type="ORF">AB4876_00885</name>
</gene>
<dbReference type="Proteomes" id="UP001557485">
    <property type="component" value="Unassembled WGS sequence"/>
</dbReference>
<dbReference type="EMBL" id="JBFRYA010000001">
    <property type="protein sequence ID" value="MEX1667442.1"/>
    <property type="molecule type" value="Genomic_DNA"/>
</dbReference>
<protein>
    <submittedName>
        <fullName evidence="1">Uncharacterized protein</fullName>
    </submittedName>
</protein>
<reference evidence="1 2" key="1">
    <citation type="journal article" date="2011" name="Int. J. Syst. Evol. Microbiol.">
        <title>Zhongshania antarctica gen. nov., sp. nov. and Zhongshania guokunii sp. nov., gammaproteobacteria respectively isolated from coastal attached (fast) ice and surface seawater of the Antarctic.</title>
        <authorList>
            <person name="Li H.J."/>
            <person name="Zhang X.Y."/>
            <person name="Chen C.X."/>
            <person name="Zhang Y.J."/>
            <person name="Gao Z.M."/>
            <person name="Yu Y."/>
            <person name="Chen X.L."/>
            <person name="Chen B."/>
            <person name="Zhang Y.Z."/>
        </authorList>
    </citation>
    <scope>NUCLEOTIDE SEQUENCE [LARGE SCALE GENOMIC DNA]</scope>
    <source>
        <strain evidence="1 2">ZS6-22T</strain>
    </source>
</reference>
<dbReference type="Gene3D" id="3.60.15.10">
    <property type="entry name" value="Ribonuclease Z/Hydroxyacylglutathione hydrolase-like"/>
    <property type="match status" value="1"/>
</dbReference>
<accession>A0ABV3U0V5</accession>
<proteinExistence type="predicted"/>
<dbReference type="SUPFAM" id="SSF56281">
    <property type="entry name" value="Metallo-hydrolase/oxidoreductase"/>
    <property type="match status" value="1"/>
</dbReference>
<evidence type="ECO:0000313" key="1">
    <source>
        <dbReference type="EMBL" id="MEX1667442.1"/>
    </source>
</evidence>